<accession>A0A366EL04</accession>
<keyword evidence="4" id="KW-0472">Membrane</keyword>
<keyword evidence="4" id="KW-0812">Transmembrane</keyword>
<evidence type="ECO:0008006" key="7">
    <source>
        <dbReference type="Google" id="ProtNLM"/>
    </source>
</evidence>
<dbReference type="PROSITE" id="PS00061">
    <property type="entry name" value="ADH_SHORT"/>
    <property type="match status" value="1"/>
</dbReference>
<evidence type="ECO:0000256" key="1">
    <source>
        <dbReference type="ARBA" id="ARBA00006484"/>
    </source>
</evidence>
<evidence type="ECO:0000256" key="3">
    <source>
        <dbReference type="RuleBase" id="RU000363"/>
    </source>
</evidence>
<dbReference type="Proteomes" id="UP000253529">
    <property type="component" value="Unassembled WGS sequence"/>
</dbReference>
<evidence type="ECO:0000256" key="4">
    <source>
        <dbReference type="SAM" id="Phobius"/>
    </source>
</evidence>
<sequence>MSLHPALQSGRAAVVTGAASGIGLAAATAFARLGMKVVLADRDAAALAAADARLAGIVADRNDVRLCVVDVGDPRDLVRLKDVAYEAFGEVAILMNNAGVGGGGGVLGDLDAWRRVIDVNLWGVIHGVNTFAPAMIAQGGPAAIINTGSKQGITCPPGDTAYNVSKAGVKVVTEALAHDLRAIAGCRVSAHLLIPGFTFTAMTRPGGGGEKPAGAWTPDQVVAFLIERMSAGDFYVLCPDNDVTHEIDAKRILWAAMDIVENRPPLSRWHPDYQAAFAAFAKG</sequence>
<dbReference type="CDD" id="cd05233">
    <property type="entry name" value="SDR_c"/>
    <property type="match status" value="1"/>
</dbReference>
<evidence type="ECO:0000256" key="2">
    <source>
        <dbReference type="ARBA" id="ARBA00023002"/>
    </source>
</evidence>
<keyword evidence="4" id="KW-1133">Transmembrane helix</keyword>
<reference evidence="5 6" key="1">
    <citation type="submission" date="2018-06" db="EMBL/GenBank/DDBJ databases">
        <title>Genomic Encyclopedia of Type Strains, Phase IV (KMG-IV): sequencing the most valuable type-strain genomes for metagenomic binning, comparative biology and taxonomic classification.</title>
        <authorList>
            <person name="Goeker M."/>
        </authorList>
    </citation>
    <scope>NUCLEOTIDE SEQUENCE [LARGE SCALE GENOMIC DNA]</scope>
    <source>
        <strain evidence="5 6">DSM 24875</strain>
    </source>
</reference>
<dbReference type="InterPro" id="IPR002347">
    <property type="entry name" value="SDR_fam"/>
</dbReference>
<dbReference type="PANTHER" id="PTHR43008:SF7">
    <property type="entry name" value="SHORT CHAIN DEHYDROGENASE_REDUCTASE (AFU_ORTHOLOGUE AFUA_2G00830)"/>
    <property type="match status" value="1"/>
</dbReference>
<proteinExistence type="inferred from homology"/>
<keyword evidence="6" id="KW-1185">Reference proteome</keyword>
<dbReference type="Gene3D" id="3.40.50.720">
    <property type="entry name" value="NAD(P)-binding Rossmann-like Domain"/>
    <property type="match status" value="1"/>
</dbReference>
<dbReference type="GO" id="GO:0050664">
    <property type="term" value="F:oxidoreductase activity, acting on NAD(P)H, oxygen as acceptor"/>
    <property type="evidence" value="ECO:0007669"/>
    <property type="project" value="TreeGrafter"/>
</dbReference>
<protein>
    <recommendedName>
        <fullName evidence="7">Short-subunit dehydrogenase</fullName>
    </recommendedName>
</protein>
<comment type="caution">
    <text evidence="5">The sequence shown here is derived from an EMBL/GenBank/DDBJ whole genome shotgun (WGS) entry which is preliminary data.</text>
</comment>
<dbReference type="Pfam" id="PF00106">
    <property type="entry name" value="adh_short"/>
    <property type="match status" value="1"/>
</dbReference>
<dbReference type="PRINTS" id="PR00081">
    <property type="entry name" value="GDHRDH"/>
</dbReference>
<dbReference type="OrthoDB" id="4690547at2"/>
<dbReference type="InterPro" id="IPR036291">
    <property type="entry name" value="NAD(P)-bd_dom_sf"/>
</dbReference>
<dbReference type="AlphaFoldDB" id="A0A366EL04"/>
<evidence type="ECO:0000313" key="5">
    <source>
        <dbReference type="EMBL" id="RBP03112.1"/>
    </source>
</evidence>
<comment type="similarity">
    <text evidence="1 3">Belongs to the short-chain dehydrogenases/reductases (SDR) family.</text>
</comment>
<dbReference type="PRINTS" id="PR00080">
    <property type="entry name" value="SDRFAMILY"/>
</dbReference>
<organism evidence="5 6">
    <name type="scientific">Roseiarcus fermentans</name>
    <dbReference type="NCBI Taxonomy" id="1473586"/>
    <lineage>
        <taxon>Bacteria</taxon>
        <taxon>Pseudomonadati</taxon>
        <taxon>Pseudomonadota</taxon>
        <taxon>Alphaproteobacteria</taxon>
        <taxon>Hyphomicrobiales</taxon>
        <taxon>Roseiarcaceae</taxon>
        <taxon>Roseiarcus</taxon>
    </lineage>
</organism>
<gene>
    <name evidence="5" type="ORF">DFR50_14636</name>
</gene>
<dbReference type="EMBL" id="QNRK01000046">
    <property type="protein sequence ID" value="RBP03112.1"/>
    <property type="molecule type" value="Genomic_DNA"/>
</dbReference>
<name>A0A366EL04_9HYPH</name>
<keyword evidence="2" id="KW-0560">Oxidoreductase</keyword>
<dbReference type="InterPro" id="IPR020904">
    <property type="entry name" value="Sc_DH/Rdtase_CS"/>
</dbReference>
<feature type="transmembrane region" description="Helical" evidence="4">
    <location>
        <begin position="12"/>
        <end position="33"/>
    </location>
</feature>
<dbReference type="RefSeq" id="WP_113893017.1">
    <property type="nucleotide sequence ID" value="NZ_QNRK01000046.1"/>
</dbReference>
<dbReference type="PANTHER" id="PTHR43008">
    <property type="entry name" value="BENZIL REDUCTASE"/>
    <property type="match status" value="1"/>
</dbReference>
<evidence type="ECO:0000313" key="6">
    <source>
        <dbReference type="Proteomes" id="UP000253529"/>
    </source>
</evidence>
<dbReference type="SUPFAM" id="SSF51735">
    <property type="entry name" value="NAD(P)-binding Rossmann-fold domains"/>
    <property type="match status" value="1"/>
</dbReference>